<dbReference type="Proteomes" id="UP000037460">
    <property type="component" value="Unassembled WGS sequence"/>
</dbReference>
<sequence length="134" mass="14867">MESFQESKQPRKMDQPKSSSSSNQRATRTRTTKELSVRAGTTANENPSSGALTSVLLVAKGSSLRRSLDEAKAALPEQLNAERQAQRRAKLDEWQQAHKAGRWVACEEILSEALVLNPDDPLFLKLRSAAHLVR</sequence>
<feature type="region of interest" description="Disordered" evidence="1">
    <location>
        <begin position="1"/>
        <end position="52"/>
    </location>
</feature>
<reference evidence="3" key="1">
    <citation type="journal article" date="2015" name="PLoS Genet.">
        <title>Genome Sequence and Transcriptome Analyses of Chrysochromulina tobin: Metabolic Tools for Enhanced Algal Fitness in the Prominent Order Prymnesiales (Haptophyceae).</title>
        <authorList>
            <person name="Hovde B.T."/>
            <person name="Deodato C.R."/>
            <person name="Hunsperger H.M."/>
            <person name="Ryken S.A."/>
            <person name="Yost W."/>
            <person name="Jha R.K."/>
            <person name="Patterson J."/>
            <person name="Monnat R.J. Jr."/>
            <person name="Barlow S.B."/>
            <person name="Starkenburg S.R."/>
            <person name="Cattolico R.A."/>
        </authorList>
    </citation>
    <scope>NUCLEOTIDE SEQUENCE</scope>
    <source>
        <strain evidence="3">CCMP291</strain>
    </source>
</reference>
<evidence type="ECO:0000313" key="3">
    <source>
        <dbReference type="Proteomes" id="UP000037460"/>
    </source>
</evidence>
<comment type="caution">
    <text evidence="2">The sequence shown here is derived from an EMBL/GenBank/DDBJ whole genome shotgun (WGS) entry which is preliminary data.</text>
</comment>
<organism evidence="2 3">
    <name type="scientific">Chrysochromulina tobinii</name>
    <dbReference type="NCBI Taxonomy" id="1460289"/>
    <lineage>
        <taxon>Eukaryota</taxon>
        <taxon>Haptista</taxon>
        <taxon>Haptophyta</taxon>
        <taxon>Prymnesiophyceae</taxon>
        <taxon>Prymnesiales</taxon>
        <taxon>Chrysochromulinaceae</taxon>
        <taxon>Chrysochromulina</taxon>
    </lineage>
</organism>
<dbReference type="EMBL" id="JWZX01001676">
    <property type="protein sequence ID" value="KOO32824.1"/>
    <property type="molecule type" value="Genomic_DNA"/>
</dbReference>
<evidence type="ECO:0000256" key="1">
    <source>
        <dbReference type="SAM" id="MobiDB-lite"/>
    </source>
</evidence>
<dbReference type="AlphaFoldDB" id="A0A0M0K1Y3"/>
<gene>
    <name evidence="2" type="ORF">Ctob_011033</name>
</gene>
<protein>
    <submittedName>
        <fullName evidence="2">Uncharacterized protein</fullName>
    </submittedName>
</protein>
<accession>A0A0M0K1Y3</accession>
<proteinExistence type="predicted"/>
<feature type="compositionally biased region" description="Polar residues" evidence="1">
    <location>
        <begin position="39"/>
        <end position="52"/>
    </location>
</feature>
<name>A0A0M0K1Y3_9EUKA</name>
<keyword evidence="3" id="KW-1185">Reference proteome</keyword>
<evidence type="ECO:0000313" key="2">
    <source>
        <dbReference type="EMBL" id="KOO32824.1"/>
    </source>
</evidence>
<feature type="compositionally biased region" description="Polar residues" evidence="1">
    <location>
        <begin position="16"/>
        <end position="26"/>
    </location>
</feature>